<name>A0A660L7V8_9ACTN</name>
<accession>A0A660L7V8</accession>
<gene>
    <name evidence="1" type="ORF">C8N24_0929</name>
</gene>
<dbReference type="EMBL" id="RBIL01000001">
    <property type="protein sequence ID" value="RKQ91112.1"/>
    <property type="molecule type" value="Genomic_DNA"/>
</dbReference>
<evidence type="ECO:0000313" key="1">
    <source>
        <dbReference type="EMBL" id="RKQ91112.1"/>
    </source>
</evidence>
<proteinExistence type="predicted"/>
<dbReference type="AlphaFoldDB" id="A0A660L7V8"/>
<sequence>MAIRVVTGAAVVGRPREAEPVAAALALALRRETRAKAATVAVIGPPLPDGGGGGGAGRRLAVQLEAEGLEPRVRGRLAWVRLDPADPELPALTWQLALVAAPVVFAVTAPRTAAIDAALADQDLVVLVTPDPDGPLAVAATAGLPRVTTTAPLARGLARELSRAGVRTAPAIRRLIEATTRSEP</sequence>
<comment type="caution">
    <text evidence="1">The sequence shown here is derived from an EMBL/GenBank/DDBJ whole genome shotgun (WGS) entry which is preliminary data.</text>
</comment>
<dbReference type="Proteomes" id="UP000278962">
    <property type="component" value="Unassembled WGS sequence"/>
</dbReference>
<reference evidence="1 2" key="1">
    <citation type="submission" date="2018-10" db="EMBL/GenBank/DDBJ databases">
        <title>Genomic Encyclopedia of Archaeal and Bacterial Type Strains, Phase II (KMG-II): from individual species to whole genera.</title>
        <authorList>
            <person name="Goeker M."/>
        </authorList>
    </citation>
    <scope>NUCLEOTIDE SEQUENCE [LARGE SCALE GENOMIC DNA]</scope>
    <source>
        <strain evidence="1 2">DSM 14954</strain>
    </source>
</reference>
<protein>
    <submittedName>
        <fullName evidence="1">Uncharacterized protein</fullName>
    </submittedName>
</protein>
<evidence type="ECO:0000313" key="2">
    <source>
        <dbReference type="Proteomes" id="UP000278962"/>
    </source>
</evidence>
<keyword evidence="2" id="KW-1185">Reference proteome</keyword>
<organism evidence="1 2">
    <name type="scientific">Solirubrobacter pauli</name>
    <dbReference type="NCBI Taxonomy" id="166793"/>
    <lineage>
        <taxon>Bacteria</taxon>
        <taxon>Bacillati</taxon>
        <taxon>Actinomycetota</taxon>
        <taxon>Thermoleophilia</taxon>
        <taxon>Solirubrobacterales</taxon>
        <taxon>Solirubrobacteraceae</taxon>
        <taxon>Solirubrobacter</taxon>
    </lineage>
</organism>